<dbReference type="AntiFam" id="ANF00001">
    <property type="entry name" value="Shadow ORF"/>
</dbReference>
<keyword evidence="1" id="KW-0472">Membrane</keyword>
<gene>
    <name evidence="2" type="ORF">LBBP_02379</name>
</gene>
<evidence type="ECO:0000256" key="1">
    <source>
        <dbReference type="SAM" id="Phobius"/>
    </source>
</evidence>
<dbReference type="EMBL" id="CP012029">
    <property type="protein sequence ID" value="ALO26625.1"/>
    <property type="molecule type" value="Genomic_DNA"/>
</dbReference>
<organism evidence="2">
    <name type="scientific">Leptospira borgpetersenii serovar Ballum</name>
    <dbReference type="NCBI Taxonomy" id="280505"/>
    <lineage>
        <taxon>Bacteria</taxon>
        <taxon>Pseudomonadati</taxon>
        <taxon>Spirochaetota</taxon>
        <taxon>Spirochaetia</taxon>
        <taxon>Leptospirales</taxon>
        <taxon>Leptospiraceae</taxon>
        <taxon>Leptospira</taxon>
    </lineage>
</organism>
<feature type="transmembrane region" description="Helical" evidence="1">
    <location>
        <begin position="15"/>
        <end position="38"/>
    </location>
</feature>
<evidence type="ECO:0000313" key="3">
    <source>
        <dbReference type="Proteomes" id="UP000058857"/>
    </source>
</evidence>
<keyword evidence="1" id="KW-1133">Transmembrane helix</keyword>
<name>A0A0S2ISI9_LEPBO</name>
<dbReference type="AlphaFoldDB" id="A0A0S2ISI9"/>
<accession>A0A0S2ISI9</accession>
<evidence type="ECO:0000313" key="2">
    <source>
        <dbReference type="EMBL" id="ALO26625.1"/>
    </source>
</evidence>
<dbReference type="PATRIC" id="fig|280505.15.peg.2325"/>
<proteinExistence type="predicted"/>
<protein>
    <submittedName>
        <fullName evidence="2">Uncharacterized protein</fullName>
    </submittedName>
</protein>
<reference evidence="2 3" key="1">
    <citation type="journal article" date="2015" name="PLoS Negl. Trop. Dis.">
        <title>Distribution of Plasmids in Distinct Leptospira Pathogenic Species.</title>
        <authorList>
            <person name="Wang Y."/>
            <person name="Zhuang X."/>
            <person name="Zhong Y."/>
            <person name="Zhang C."/>
            <person name="Zhang Y."/>
            <person name="Zeng L."/>
            <person name="Zhu Y."/>
            <person name="He P."/>
            <person name="Dong K."/>
            <person name="Pal U."/>
            <person name="Guo X."/>
            <person name="Qin J."/>
        </authorList>
    </citation>
    <scope>NUCLEOTIDE SEQUENCE [LARGE SCALE GENOMIC DNA]</scope>
    <source>
        <strain evidence="2 3">56604</strain>
    </source>
</reference>
<keyword evidence="1" id="KW-0812">Transmembrane</keyword>
<sequence>MQVKSPILVGTLEKYQFLILITSKTFLICGLVTLGSVAPEFS</sequence>
<dbReference type="Proteomes" id="UP000058857">
    <property type="component" value="Chromosome 1"/>
</dbReference>